<evidence type="ECO:0000256" key="1">
    <source>
        <dbReference type="SAM" id="SignalP"/>
    </source>
</evidence>
<feature type="chain" id="PRO_5012664304" description="DUF5626 domain-containing protein" evidence="1">
    <location>
        <begin position="24"/>
        <end position="191"/>
    </location>
</feature>
<dbReference type="RefSeq" id="WP_084231385.1">
    <property type="nucleotide sequence ID" value="NZ_FWWR01000013.1"/>
</dbReference>
<protein>
    <recommendedName>
        <fullName evidence="4">DUF5626 domain-containing protein</fullName>
    </recommendedName>
</protein>
<keyword evidence="3" id="KW-1185">Reference proteome</keyword>
<proteinExistence type="predicted"/>
<evidence type="ECO:0000313" key="3">
    <source>
        <dbReference type="Proteomes" id="UP000192368"/>
    </source>
</evidence>
<organism evidence="2 3">
    <name type="scientific">Peptoniphilus asaccharolyticus DSM 20463</name>
    <dbReference type="NCBI Taxonomy" id="573058"/>
    <lineage>
        <taxon>Bacteria</taxon>
        <taxon>Bacillati</taxon>
        <taxon>Bacillota</taxon>
        <taxon>Tissierellia</taxon>
        <taxon>Tissierellales</taxon>
        <taxon>Peptoniphilaceae</taxon>
        <taxon>Peptoniphilus</taxon>
    </lineage>
</organism>
<dbReference type="Proteomes" id="UP000192368">
    <property type="component" value="Unassembled WGS sequence"/>
</dbReference>
<dbReference type="EMBL" id="FWWR01000013">
    <property type="protein sequence ID" value="SMB91847.1"/>
    <property type="molecule type" value="Genomic_DNA"/>
</dbReference>
<gene>
    <name evidence="2" type="ORF">SAMN00017477_1855</name>
</gene>
<evidence type="ECO:0000313" key="2">
    <source>
        <dbReference type="EMBL" id="SMB91847.1"/>
    </source>
</evidence>
<dbReference type="AlphaFoldDB" id="A0A1W1VEI7"/>
<evidence type="ECO:0008006" key="4">
    <source>
        <dbReference type="Google" id="ProtNLM"/>
    </source>
</evidence>
<sequence length="191" mass="21556">MKKLRVLVLVLVLLTTTVKRVNAVEYSELENSFPTNDNVVNSISEEVKYLGKDDFIVKESDNSGEVDYNREDNTDDITYRSRYIHIGGIDLRSDWRNEYAVITIVGSTGQGGPASMQGYIGTYKLDGVTPVSGDVWFQGYNGRTFENLRIYETLWVGSEEEVIIKLKQVTGVTKGGETYSIPNVSERHSRR</sequence>
<feature type="signal peptide" evidence="1">
    <location>
        <begin position="1"/>
        <end position="23"/>
    </location>
</feature>
<name>A0A1W1VEI7_PEPAS</name>
<accession>A0A1W1VEI7</accession>
<reference evidence="3" key="1">
    <citation type="submission" date="2017-04" db="EMBL/GenBank/DDBJ databases">
        <authorList>
            <person name="Varghese N."/>
            <person name="Submissions S."/>
        </authorList>
    </citation>
    <scope>NUCLEOTIDE SEQUENCE [LARGE SCALE GENOMIC DNA]</scope>
    <source>
        <strain evidence="3">DSM 20463</strain>
    </source>
</reference>
<keyword evidence="1" id="KW-0732">Signal</keyword>
<dbReference type="STRING" id="573058.SAMN00017477_1855"/>